<evidence type="ECO:0000313" key="7">
    <source>
        <dbReference type="Proteomes" id="UP000824120"/>
    </source>
</evidence>
<dbReference type="SMART" id="SM00575">
    <property type="entry name" value="ZnF_PMZ"/>
    <property type="match status" value="1"/>
</dbReference>
<keyword evidence="1" id="KW-0479">Metal-binding</keyword>
<sequence length="156" mass="17889">MATITVLIRHSGKWSEESCYGEYSIDGIVVPSTDYIYSVSDEGKTYIVCLEKMTCSCNRFQVDGIPCAHAWRPETILKTYEVPVYHLPDKSEWNIPEHIATEVVLPPKYKRPPRRPKKQREKSFSELSKIKCTNSCSTCGKCVHNRRSCRIATRKA</sequence>
<keyword evidence="2 4" id="KW-0863">Zinc-finger</keyword>
<dbReference type="OrthoDB" id="1223878at2759"/>
<evidence type="ECO:0000313" key="6">
    <source>
        <dbReference type="EMBL" id="KAG5616262.1"/>
    </source>
</evidence>
<evidence type="ECO:0000259" key="5">
    <source>
        <dbReference type="PROSITE" id="PS50966"/>
    </source>
</evidence>
<name>A0A9J5ZVG7_SOLCO</name>
<dbReference type="InterPro" id="IPR006564">
    <property type="entry name" value="Znf_PMZ"/>
</dbReference>
<gene>
    <name evidence="6" type="ORF">H5410_016086</name>
</gene>
<evidence type="ECO:0000256" key="4">
    <source>
        <dbReference type="PROSITE-ProRule" id="PRU00325"/>
    </source>
</evidence>
<keyword evidence="7" id="KW-1185">Reference proteome</keyword>
<organism evidence="6 7">
    <name type="scientific">Solanum commersonii</name>
    <name type="common">Commerson's wild potato</name>
    <name type="synonym">Commerson's nightshade</name>
    <dbReference type="NCBI Taxonomy" id="4109"/>
    <lineage>
        <taxon>Eukaryota</taxon>
        <taxon>Viridiplantae</taxon>
        <taxon>Streptophyta</taxon>
        <taxon>Embryophyta</taxon>
        <taxon>Tracheophyta</taxon>
        <taxon>Spermatophyta</taxon>
        <taxon>Magnoliopsida</taxon>
        <taxon>eudicotyledons</taxon>
        <taxon>Gunneridae</taxon>
        <taxon>Pentapetalae</taxon>
        <taxon>asterids</taxon>
        <taxon>lamiids</taxon>
        <taxon>Solanales</taxon>
        <taxon>Solanaceae</taxon>
        <taxon>Solanoideae</taxon>
        <taxon>Solaneae</taxon>
        <taxon>Solanum</taxon>
    </lineage>
</organism>
<dbReference type="PROSITE" id="PS50966">
    <property type="entry name" value="ZF_SWIM"/>
    <property type="match status" value="1"/>
</dbReference>
<accession>A0A9J5ZVG7</accession>
<evidence type="ECO:0000256" key="1">
    <source>
        <dbReference type="ARBA" id="ARBA00022723"/>
    </source>
</evidence>
<dbReference type="EMBL" id="JACXVP010000003">
    <property type="protein sequence ID" value="KAG5616262.1"/>
    <property type="molecule type" value="Genomic_DNA"/>
</dbReference>
<dbReference type="AlphaFoldDB" id="A0A9J5ZVG7"/>
<reference evidence="6 7" key="1">
    <citation type="submission" date="2020-09" db="EMBL/GenBank/DDBJ databases">
        <title>De no assembly of potato wild relative species, Solanum commersonii.</title>
        <authorList>
            <person name="Cho K."/>
        </authorList>
    </citation>
    <scope>NUCLEOTIDE SEQUENCE [LARGE SCALE GENOMIC DNA]</scope>
    <source>
        <strain evidence="6">LZ3.2</strain>
        <tissue evidence="6">Leaf</tissue>
    </source>
</reference>
<dbReference type="GO" id="GO:0008270">
    <property type="term" value="F:zinc ion binding"/>
    <property type="evidence" value="ECO:0007669"/>
    <property type="project" value="UniProtKB-KW"/>
</dbReference>
<evidence type="ECO:0000256" key="2">
    <source>
        <dbReference type="ARBA" id="ARBA00022771"/>
    </source>
</evidence>
<comment type="caution">
    <text evidence="6">The sequence shown here is derived from an EMBL/GenBank/DDBJ whole genome shotgun (WGS) entry which is preliminary data.</text>
</comment>
<evidence type="ECO:0000256" key="3">
    <source>
        <dbReference type="ARBA" id="ARBA00022833"/>
    </source>
</evidence>
<protein>
    <recommendedName>
        <fullName evidence="5">SWIM-type domain-containing protein</fullName>
    </recommendedName>
</protein>
<feature type="domain" description="SWIM-type" evidence="5">
    <location>
        <begin position="46"/>
        <end position="78"/>
    </location>
</feature>
<dbReference type="InterPro" id="IPR007527">
    <property type="entry name" value="Znf_SWIM"/>
</dbReference>
<dbReference type="Pfam" id="PF04434">
    <property type="entry name" value="SWIM"/>
    <property type="match status" value="1"/>
</dbReference>
<dbReference type="Proteomes" id="UP000824120">
    <property type="component" value="Chromosome 3"/>
</dbReference>
<proteinExistence type="predicted"/>
<keyword evidence="3" id="KW-0862">Zinc</keyword>